<proteinExistence type="inferred from homology"/>
<keyword evidence="7" id="KW-0496">Mitochondrion</keyword>
<feature type="transmembrane region" description="Helical" evidence="9">
    <location>
        <begin position="188"/>
        <end position="209"/>
    </location>
</feature>
<comment type="subcellular location">
    <subcellularLocation>
        <location evidence="1">Mitochondrion inner membrane</location>
        <topology evidence="1">Multi-pass membrane protein</topology>
    </subcellularLocation>
</comment>
<keyword evidence="8 9" id="KW-0472">Membrane</keyword>
<evidence type="ECO:0000313" key="11">
    <source>
        <dbReference type="Proteomes" id="UP001497525"/>
    </source>
</evidence>
<organism evidence="10 11">
    <name type="scientific">Calicophoron daubneyi</name>
    <name type="common">Rumen fluke</name>
    <name type="synonym">Paramphistomum daubneyi</name>
    <dbReference type="NCBI Taxonomy" id="300641"/>
    <lineage>
        <taxon>Eukaryota</taxon>
        <taxon>Metazoa</taxon>
        <taxon>Spiralia</taxon>
        <taxon>Lophotrochozoa</taxon>
        <taxon>Platyhelminthes</taxon>
        <taxon>Trematoda</taxon>
        <taxon>Digenea</taxon>
        <taxon>Plagiorchiida</taxon>
        <taxon>Pronocephalata</taxon>
        <taxon>Paramphistomoidea</taxon>
        <taxon>Paramphistomidae</taxon>
        <taxon>Calicophoron</taxon>
    </lineage>
</organism>
<dbReference type="PANTHER" id="PTHR13603">
    <property type="entry name" value="TRANSMEMBRANE PROTEIN 186"/>
    <property type="match status" value="1"/>
</dbReference>
<evidence type="ECO:0000256" key="2">
    <source>
        <dbReference type="ARBA" id="ARBA00007020"/>
    </source>
</evidence>
<dbReference type="InterPro" id="IPR026571">
    <property type="entry name" value="Tmem186"/>
</dbReference>
<dbReference type="PANTHER" id="PTHR13603:SF1">
    <property type="entry name" value="TRANSMEMBRANE PROTEIN 186"/>
    <property type="match status" value="1"/>
</dbReference>
<sequence length="307" mass="33814">MSIALVCKSTCADAHPSFPHFSGLGQGGSLDAESRLNAHRLRLIISPVSLCGFPGFSPSTDYIVLMQGRCLLPLLRNRCCGSCIQVWHAPWLSATSNCVNHNRSANGLTGRRVHYNHPPGQRGFAASNPEKLVLDHTPPEDWDPIYRLKPMPFIQALSRLKFLITGVLVLGTPPALYAAHNDYVSHGFMYLFLGSTAFSLCTLAAYSFFTTRLVGVMSVHRPTGLIRIGSLTFWGGRANTLIHLDSLIPPTDLCDTPETNQTVRVGILDDKGIPNKSSPVKKLFFLTRLKAEIVNPEEFSKILGFLW</sequence>
<evidence type="ECO:0000313" key="10">
    <source>
        <dbReference type="EMBL" id="CAL5135975.1"/>
    </source>
</evidence>
<comment type="caution">
    <text evidence="10">The sequence shown here is derived from an EMBL/GenBank/DDBJ whole genome shotgun (WGS) entry which is preliminary data.</text>
</comment>
<protein>
    <recommendedName>
        <fullName evidence="3">Transmembrane protein 186</fullName>
    </recommendedName>
</protein>
<dbReference type="Proteomes" id="UP001497525">
    <property type="component" value="Unassembled WGS sequence"/>
</dbReference>
<name>A0AAV2THQ9_CALDB</name>
<evidence type="ECO:0000256" key="8">
    <source>
        <dbReference type="ARBA" id="ARBA00023136"/>
    </source>
</evidence>
<evidence type="ECO:0000256" key="7">
    <source>
        <dbReference type="ARBA" id="ARBA00023128"/>
    </source>
</evidence>
<evidence type="ECO:0000256" key="5">
    <source>
        <dbReference type="ARBA" id="ARBA00022792"/>
    </source>
</evidence>
<evidence type="ECO:0000256" key="4">
    <source>
        <dbReference type="ARBA" id="ARBA00022692"/>
    </source>
</evidence>
<keyword evidence="5" id="KW-0999">Mitochondrion inner membrane</keyword>
<keyword evidence="4 9" id="KW-0812">Transmembrane</keyword>
<dbReference type="EMBL" id="CAXLJL010000279">
    <property type="protein sequence ID" value="CAL5135975.1"/>
    <property type="molecule type" value="Genomic_DNA"/>
</dbReference>
<comment type="similarity">
    <text evidence="2">Belongs to the TMEM186 family.</text>
</comment>
<evidence type="ECO:0000256" key="1">
    <source>
        <dbReference type="ARBA" id="ARBA00004448"/>
    </source>
</evidence>
<feature type="transmembrane region" description="Helical" evidence="9">
    <location>
        <begin position="156"/>
        <end position="176"/>
    </location>
</feature>
<dbReference type="AlphaFoldDB" id="A0AAV2THQ9"/>
<keyword evidence="6 9" id="KW-1133">Transmembrane helix</keyword>
<accession>A0AAV2THQ9</accession>
<dbReference type="GO" id="GO:0005743">
    <property type="term" value="C:mitochondrial inner membrane"/>
    <property type="evidence" value="ECO:0007669"/>
    <property type="project" value="UniProtKB-SubCell"/>
</dbReference>
<reference evidence="10" key="1">
    <citation type="submission" date="2024-06" db="EMBL/GenBank/DDBJ databases">
        <authorList>
            <person name="Liu X."/>
            <person name="Lenzi L."/>
            <person name="Haldenby T S."/>
            <person name="Uol C."/>
        </authorList>
    </citation>
    <scope>NUCLEOTIDE SEQUENCE</scope>
</reference>
<evidence type="ECO:0000256" key="3">
    <source>
        <dbReference type="ARBA" id="ARBA00014604"/>
    </source>
</evidence>
<evidence type="ECO:0000256" key="9">
    <source>
        <dbReference type="SAM" id="Phobius"/>
    </source>
</evidence>
<gene>
    <name evidence="10" type="ORF">CDAUBV1_LOCUS10079</name>
</gene>
<evidence type="ECO:0000256" key="6">
    <source>
        <dbReference type="ARBA" id="ARBA00022989"/>
    </source>
</evidence>